<evidence type="ECO:0000313" key="2">
    <source>
        <dbReference type="EMBL" id="KAF7423309.1"/>
    </source>
</evidence>
<protein>
    <submittedName>
        <fullName evidence="2">Uncharacterized protein</fullName>
    </submittedName>
</protein>
<evidence type="ECO:0000256" key="1">
    <source>
        <dbReference type="SAM" id="MobiDB-lite"/>
    </source>
</evidence>
<dbReference type="EMBL" id="JACSDY010000007">
    <property type="protein sequence ID" value="KAF7423309.1"/>
    <property type="molecule type" value="Genomic_DNA"/>
</dbReference>
<comment type="caution">
    <text evidence="2">The sequence shown here is derived from an EMBL/GenBank/DDBJ whole genome shotgun (WGS) entry which is preliminary data.</text>
</comment>
<dbReference type="AlphaFoldDB" id="A0A834P0C6"/>
<keyword evidence="3" id="KW-1185">Reference proteome</keyword>
<accession>A0A834P0C6</accession>
<dbReference type="Proteomes" id="UP000600918">
    <property type="component" value="Unassembled WGS sequence"/>
</dbReference>
<name>A0A834P0C6_VESPE</name>
<sequence length="192" mass="22368">MEEKEEEKKKKKKEEEEKKVEKKDRRTTTSFFDERNREQKERHGSVNTILPDGPANSLELRILAWPGLSPGHGFSLGTERVFVLFGDSYLRVERIRREQRLTRTTPRPTKNQIELLRKFVLRICGGFYEKGRGQKQAAIAATVATTATSSRHYYYYQTRSQYMCQAFRLIRLASGNIAFRLAVPSEIADDKY</sequence>
<feature type="compositionally biased region" description="Basic and acidic residues" evidence="1">
    <location>
        <begin position="1"/>
        <end position="44"/>
    </location>
</feature>
<organism evidence="2 3">
    <name type="scientific">Vespula pensylvanica</name>
    <name type="common">Western yellow jacket</name>
    <name type="synonym">Wasp</name>
    <dbReference type="NCBI Taxonomy" id="30213"/>
    <lineage>
        <taxon>Eukaryota</taxon>
        <taxon>Metazoa</taxon>
        <taxon>Ecdysozoa</taxon>
        <taxon>Arthropoda</taxon>
        <taxon>Hexapoda</taxon>
        <taxon>Insecta</taxon>
        <taxon>Pterygota</taxon>
        <taxon>Neoptera</taxon>
        <taxon>Endopterygota</taxon>
        <taxon>Hymenoptera</taxon>
        <taxon>Apocrita</taxon>
        <taxon>Aculeata</taxon>
        <taxon>Vespoidea</taxon>
        <taxon>Vespidae</taxon>
        <taxon>Vespinae</taxon>
        <taxon>Vespula</taxon>
    </lineage>
</organism>
<proteinExistence type="predicted"/>
<feature type="region of interest" description="Disordered" evidence="1">
    <location>
        <begin position="1"/>
        <end position="50"/>
    </location>
</feature>
<reference evidence="2" key="1">
    <citation type="journal article" date="2020" name="G3 (Bethesda)">
        <title>High-Quality Assemblies for Three Invasive Social Wasps from the &lt;i&gt;Vespula&lt;/i&gt; Genus.</title>
        <authorList>
            <person name="Harrop T.W.R."/>
            <person name="Guhlin J."/>
            <person name="McLaughlin G.M."/>
            <person name="Permina E."/>
            <person name="Stockwell P."/>
            <person name="Gilligan J."/>
            <person name="Le Lec M.F."/>
            <person name="Gruber M.A.M."/>
            <person name="Quinn O."/>
            <person name="Lovegrove M."/>
            <person name="Duncan E.J."/>
            <person name="Remnant E.J."/>
            <person name="Van Eeckhoven J."/>
            <person name="Graham B."/>
            <person name="Knapp R.A."/>
            <person name="Langford K.W."/>
            <person name="Kronenberg Z."/>
            <person name="Press M.O."/>
            <person name="Eacker S.M."/>
            <person name="Wilson-Rankin E.E."/>
            <person name="Purcell J."/>
            <person name="Lester P.J."/>
            <person name="Dearden P.K."/>
        </authorList>
    </citation>
    <scope>NUCLEOTIDE SEQUENCE</scope>
    <source>
        <strain evidence="2">Volc-1</strain>
    </source>
</reference>
<gene>
    <name evidence="2" type="ORF">H0235_008592</name>
</gene>
<evidence type="ECO:0000313" key="3">
    <source>
        <dbReference type="Proteomes" id="UP000600918"/>
    </source>
</evidence>